<dbReference type="Proteomes" id="UP000238137">
    <property type="component" value="Unassembled WGS sequence"/>
</dbReference>
<comment type="similarity">
    <text evidence="1">Belongs to the AHA1 family.</text>
</comment>
<name>A0A422R0N5_9RHOB</name>
<dbReference type="SUPFAM" id="SSF55961">
    <property type="entry name" value="Bet v1-like"/>
    <property type="match status" value="1"/>
</dbReference>
<dbReference type="InterPro" id="IPR023393">
    <property type="entry name" value="START-like_dom_sf"/>
</dbReference>
<evidence type="ECO:0000259" key="2">
    <source>
        <dbReference type="Pfam" id="PF08327"/>
    </source>
</evidence>
<comment type="caution">
    <text evidence="3">The sequence shown here is derived from an EMBL/GenBank/DDBJ whole genome shotgun (WGS) entry which is preliminary data.</text>
</comment>
<feature type="domain" description="Activator of Hsp90 ATPase homologue 1/2-like C-terminal" evidence="2">
    <location>
        <begin position="10"/>
        <end position="133"/>
    </location>
</feature>
<sequence length="145" mass="15890">MDFTVWAIMDVPPGRAYEAVADPDQLGRHFTMGGAKGRMESGATVTWEFADFPGPFDVQVVEADAPRLIAFDWPHPTGKGSNRVTFRFEPLDGNRCKVSVTETGWSADPAGLGAAYGNCMGWSHMLAAMKAWLDHGIQLRPGMFR</sequence>
<gene>
    <name evidence="3" type="ORF">A7A09_003425</name>
</gene>
<organism evidence="3 4">
    <name type="scientific">Paracoccus methylarcula</name>
    <dbReference type="NCBI Taxonomy" id="72022"/>
    <lineage>
        <taxon>Bacteria</taxon>
        <taxon>Pseudomonadati</taxon>
        <taxon>Pseudomonadota</taxon>
        <taxon>Alphaproteobacteria</taxon>
        <taxon>Rhodobacterales</taxon>
        <taxon>Paracoccaceae</taxon>
        <taxon>Paracoccus</taxon>
    </lineage>
</organism>
<reference evidence="3" key="1">
    <citation type="submission" date="2018-05" db="EMBL/GenBank/DDBJ databases">
        <title>Reclassification of Methylarcula marina and Methylarcula terricola as Paracoccus methylarcula sp.nov., comb.nov. and Paracoccus terricola comb.nov.</title>
        <authorList>
            <person name="Shmareva M.N."/>
            <person name="Doronina N.V."/>
            <person name="Vasilenko O.V."/>
            <person name="Tarlachkov S.V."/>
            <person name="Trotsenko Y.A."/>
        </authorList>
    </citation>
    <scope>NUCLEOTIDE SEQUENCE [LARGE SCALE GENOMIC DNA]</scope>
    <source>
        <strain evidence="3">VKM B-2159</strain>
    </source>
</reference>
<accession>A0A422R0N5</accession>
<dbReference type="OrthoDB" id="9806378at2"/>
<evidence type="ECO:0000256" key="1">
    <source>
        <dbReference type="ARBA" id="ARBA00006817"/>
    </source>
</evidence>
<dbReference type="InterPro" id="IPR013538">
    <property type="entry name" value="ASHA1/2-like_C"/>
</dbReference>
<dbReference type="AlphaFoldDB" id="A0A422R0N5"/>
<dbReference type="EMBL" id="PXNQ02000002">
    <property type="protein sequence ID" value="RNF35815.1"/>
    <property type="molecule type" value="Genomic_DNA"/>
</dbReference>
<evidence type="ECO:0000313" key="4">
    <source>
        <dbReference type="Proteomes" id="UP000238137"/>
    </source>
</evidence>
<dbReference type="Pfam" id="PF08327">
    <property type="entry name" value="AHSA1"/>
    <property type="match status" value="1"/>
</dbReference>
<dbReference type="Gene3D" id="3.30.530.20">
    <property type="match status" value="1"/>
</dbReference>
<protein>
    <submittedName>
        <fullName evidence="3">ATPase</fullName>
    </submittedName>
</protein>
<keyword evidence="4" id="KW-1185">Reference proteome</keyword>
<evidence type="ECO:0000313" key="3">
    <source>
        <dbReference type="EMBL" id="RNF35815.1"/>
    </source>
</evidence>
<proteinExistence type="inferred from homology"/>